<dbReference type="EMBL" id="JAHLQI010000002">
    <property type="protein sequence ID" value="MBU5490010.1"/>
    <property type="molecule type" value="Genomic_DNA"/>
</dbReference>
<proteinExistence type="predicted"/>
<protein>
    <recommendedName>
        <fullName evidence="11">Bifunctional protein GlmU</fullName>
    </recommendedName>
</protein>
<keyword evidence="3" id="KW-0548">Nucleotidyltransferase</keyword>
<organism evidence="9 10">
    <name type="scientific">Butyricicoccus intestinisimiae</name>
    <dbReference type="NCBI Taxonomy" id="2841509"/>
    <lineage>
        <taxon>Bacteria</taxon>
        <taxon>Bacillati</taxon>
        <taxon>Bacillota</taxon>
        <taxon>Clostridia</taxon>
        <taxon>Eubacteriales</taxon>
        <taxon>Butyricicoccaceae</taxon>
        <taxon>Butyricicoccus</taxon>
    </lineage>
</organism>
<evidence type="ECO:0000256" key="5">
    <source>
        <dbReference type="ARBA" id="ARBA00048247"/>
    </source>
</evidence>
<evidence type="ECO:0000256" key="4">
    <source>
        <dbReference type="ARBA" id="ARBA00023315"/>
    </source>
</evidence>
<sequence>MSCEKLNTILLGGRRSRDGKYPVQREILFSPVGRIVADALPDACELVYVRQESETELEGIPSIVCPDDADFTEMLRAAVEKLDGDVMVLSTPMPDAEQEEYERVIRMHRQSKNAVSMLTCGAMADTWHCAVFQMHVLKKILDSHPMSLTESIRIAESISAKTESCRTEAHVAVYTAYDAYCAQKILQRRINAELMGKGISMLDPEYTYVSPYAQIGYGTTILPGTMIKPGSWIGCGCTIGPNTILDCASIGDETSVNSSQVYESKVGAHATVGPFAYIRPGCEVGNHTRIGDFVELKKAHIGDNTKVSHLTYIGDAEVGERVNFGCGTVIVNYDGYTKSKTVIGDDCFIGCNTNLVAPVELGDRVLTAAGTTVTKNVPDGAMAVARARQENKEGWNDRRRRMHGQKD</sequence>
<comment type="catalytic activity">
    <reaction evidence="5">
        <text>alpha-D-glucosamine 1-phosphate + acetyl-CoA = N-acetyl-alpha-D-glucosamine 1-phosphate + CoA + H(+)</text>
        <dbReference type="Rhea" id="RHEA:13725"/>
        <dbReference type="ChEBI" id="CHEBI:15378"/>
        <dbReference type="ChEBI" id="CHEBI:57287"/>
        <dbReference type="ChEBI" id="CHEBI:57288"/>
        <dbReference type="ChEBI" id="CHEBI:57776"/>
        <dbReference type="ChEBI" id="CHEBI:58516"/>
        <dbReference type="EC" id="2.3.1.157"/>
    </reaction>
</comment>
<keyword evidence="4" id="KW-0012">Acyltransferase</keyword>
<name>A0ABS6ER96_9FIRM</name>
<evidence type="ECO:0000256" key="2">
    <source>
        <dbReference type="ARBA" id="ARBA00022679"/>
    </source>
</evidence>
<evidence type="ECO:0000256" key="1">
    <source>
        <dbReference type="ARBA" id="ARBA00004496"/>
    </source>
</evidence>
<comment type="catalytic activity">
    <reaction evidence="6">
        <text>N-acetyl-alpha-D-glucosamine 1-phosphate + UTP + H(+) = UDP-N-acetyl-alpha-D-glucosamine + diphosphate</text>
        <dbReference type="Rhea" id="RHEA:13509"/>
        <dbReference type="ChEBI" id="CHEBI:15378"/>
        <dbReference type="ChEBI" id="CHEBI:33019"/>
        <dbReference type="ChEBI" id="CHEBI:46398"/>
        <dbReference type="ChEBI" id="CHEBI:57705"/>
        <dbReference type="ChEBI" id="CHEBI:57776"/>
        <dbReference type="EC" id="2.7.7.23"/>
    </reaction>
</comment>
<reference evidence="9 10" key="1">
    <citation type="submission" date="2021-06" db="EMBL/GenBank/DDBJ databases">
        <authorList>
            <person name="Sun Q."/>
            <person name="Li D."/>
        </authorList>
    </citation>
    <scope>NUCLEOTIDE SEQUENCE [LARGE SCALE GENOMIC DNA]</scope>
    <source>
        <strain evidence="9 10">MSJd-7</strain>
    </source>
</reference>
<evidence type="ECO:0000256" key="8">
    <source>
        <dbReference type="SAM" id="MobiDB-lite"/>
    </source>
</evidence>
<evidence type="ECO:0008006" key="11">
    <source>
        <dbReference type="Google" id="ProtNLM"/>
    </source>
</evidence>
<evidence type="ECO:0000256" key="3">
    <source>
        <dbReference type="ARBA" id="ARBA00022695"/>
    </source>
</evidence>
<dbReference type="Proteomes" id="UP000783588">
    <property type="component" value="Unassembled WGS sequence"/>
</dbReference>
<evidence type="ECO:0000256" key="7">
    <source>
        <dbReference type="ARBA" id="ARBA00049628"/>
    </source>
</evidence>
<gene>
    <name evidence="9" type="ORF">KQI75_05145</name>
</gene>
<evidence type="ECO:0000313" key="9">
    <source>
        <dbReference type="EMBL" id="MBU5490010.1"/>
    </source>
</evidence>
<accession>A0ABS6ER96</accession>
<dbReference type="PANTHER" id="PTHR43584:SF3">
    <property type="entry name" value="BIFUNCTIONAL PROTEIN GLMU"/>
    <property type="match status" value="1"/>
</dbReference>
<dbReference type="InterPro" id="IPR050065">
    <property type="entry name" value="GlmU-like"/>
</dbReference>
<dbReference type="InterPro" id="IPR001451">
    <property type="entry name" value="Hexapep"/>
</dbReference>
<feature type="compositionally biased region" description="Basic residues" evidence="8">
    <location>
        <begin position="398"/>
        <end position="407"/>
    </location>
</feature>
<comment type="subcellular location">
    <subcellularLocation>
        <location evidence="1">Cytoplasm</location>
    </subcellularLocation>
</comment>
<keyword evidence="2" id="KW-0808">Transferase</keyword>
<dbReference type="CDD" id="cd03353">
    <property type="entry name" value="LbH_GlmU_C"/>
    <property type="match status" value="1"/>
</dbReference>
<dbReference type="InterPro" id="IPR038009">
    <property type="entry name" value="GlmU_C_LbH"/>
</dbReference>
<dbReference type="RefSeq" id="WP_216469658.1">
    <property type="nucleotide sequence ID" value="NZ_JAHLQI010000002.1"/>
</dbReference>
<feature type="compositionally biased region" description="Basic and acidic residues" evidence="8">
    <location>
        <begin position="388"/>
        <end position="397"/>
    </location>
</feature>
<dbReference type="Pfam" id="PF00132">
    <property type="entry name" value="Hexapep"/>
    <property type="match status" value="2"/>
</dbReference>
<evidence type="ECO:0000256" key="6">
    <source>
        <dbReference type="ARBA" id="ARBA00048493"/>
    </source>
</evidence>
<comment type="function">
    <text evidence="7">Catalyzes the last two sequential reactions in the de novo biosynthetic pathway for UDP-N-acetylglucosamine (UDP-GlcNAc). The C-terminal domain catalyzes the transfer of acetyl group from acetyl coenzyme A to glucosamine-1-phosphate (GlcN-1-P) to produce N-acetylglucosamine-1-phosphate (GlcNAc-1-P), which is converted into UDP-GlcNAc by the transfer of uridine 5-monophosphate (from uridine 5-triphosphate), a reaction catalyzed by the N-terminal domain.</text>
</comment>
<feature type="region of interest" description="Disordered" evidence="8">
    <location>
        <begin position="388"/>
        <end position="407"/>
    </location>
</feature>
<comment type="caution">
    <text evidence="9">The sequence shown here is derived from an EMBL/GenBank/DDBJ whole genome shotgun (WGS) entry which is preliminary data.</text>
</comment>
<dbReference type="PANTHER" id="PTHR43584">
    <property type="entry name" value="NUCLEOTIDYL TRANSFERASE"/>
    <property type="match status" value="1"/>
</dbReference>
<evidence type="ECO:0000313" key="10">
    <source>
        <dbReference type="Proteomes" id="UP000783588"/>
    </source>
</evidence>
<keyword evidence="10" id="KW-1185">Reference proteome</keyword>